<feature type="domain" description="GmrSD restriction endonucleases C-terminal" evidence="2">
    <location>
        <begin position="110"/>
        <end position="205"/>
    </location>
</feature>
<proteinExistence type="predicted"/>
<reference evidence="3 4" key="1">
    <citation type="submission" date="2024-09" db="EMBL/GenBank/DDBJ databases">
        <authorList>
            <person name="Sun Q."/>
            <person name="Mori K."/>
        </authorList>
    </citation>
    <scope>NUCLEOTIDE SEQUENCE [LARGE SCALE GENOMIC DNA]</scope>
    <source>
        <strain evidence="3 4">JCM 3324</strain>
    </source>
</reference>
<protein>
    <submittedName>
        <fullName evidence="3">HNH endonuclease family protein</fullName>
    </submittedName>
</protein>
<dbReference type="Proteomes" id="UP001589568">
    <property type="component" value="Unassembled WGS sequence"/>
</dbReference>
<dbReference type="PANTHER" id="PTHR24094">
    <property type="entry name" value="SECRETED PROTEIN"/>
    <property type="match status" value="1"/>
</dbReference>
<dbReference type="RefSeq" id="WP_345394119.1">
    <property type="nucleotide sequence ID" value="NZ_BAAAXS010000001.1"/>
</dbReference>
<keyword evidence="3" id="KW-0540">Nuclease</keyword>
<keyword evidence="1" id="KW-0732">Signal</keyword>
<keyword evidence="3" id="KW-0255">Endonuclease</keyword>
<evidence type="ECO:0000259" key="2">
    <source>
        <dbReference type="Pfam" id="PF07510"/>
    </source>
</evidence>
<evidence type="ECO:0000313" key="3">
    <source>
        <dbReference type="EMBL" id="MFB9474742.1"/>
    </source>
</evidence>
<feature type="chain" id="PRO_5045140210" evidence="1">
    <location>
        <begin position="25"/>
        <end position="210"/>
    </location>
</feature>
<keyword evidence="3" id="KW-0378">Hydrolase</keyword>
<evidence type="ECO:0000313" key="4">
    <source>
        <dbReference type="Proteomes" id="UP001589568"/>
    </source>
</evidence>
<dbReference type="Pfam" id="PF07510">
    <property type="entry name" value="GmrSD_C"/>
    <property type="match status" value="1"/>
</dbReference>
<keyword evidence="4" id="KW-1185">Reference proteome</keyword>
<feature type="signal peptide" evidence="1">
    <location>
        <begin position="1"/>
        <end position="24"/>
    </location>
</feature>
<comment type="caution">
    <text evidence="3">The sequence shown here is derived from an EMBL/GenBank/DDBJ whole genome shotgun (WGS) entry which is preliminary data.</text>
</comment>
<gene>
    <name evidence="3" type="ORF">ACFFR3_35060</name>
</gene>
<dbReference type="PANTHER" id="PTHR24094:SF15">
    <property type="entry name" value="AMP-DEPENDENT SYNTHETASE_LIGASE DOMAIN-CONTAINING PROTEIN-RELATED"/>
    <property type="match status" value="1"/>
</dbReference>
<dbReference type="InterPro" id="IPR011089">
    <property type="entry name" value="GmrSD_C"/>
</dbReference>
<name>A0ABV5NWY0_9ACTN</name>
<accession>A0ABV5NWY0</accession>
<sequence length="210" mass="23320">MRRIAVPALSAVTLLLLPPAAAHASPAGPPGVPTVVEAHTELGAITVAEESHADTYNRRKSFIHWARVEGQCDARELVLIRDGENVETDASCKPVSGRWVSPYDGGEWTDPQDLDIDHMVPLKQAWVSGAWAWTQDKREAFANSLDDSQLWAVTDNVNQSKADKDPARWKPPLEAFYCEYARSWIDVKHDWGLSMQPSEKEALTEMLATC</sequence>
<organism evidence="3 4">
    <name type="scientific">Nonomuraea salmonea</name>
    <dbReference type="NCBI Taxonomy" id="46181"/>
    <lineage>
        <taxon>Bacteria</taxon>
        <taxon>Bacillati</taxon>
        <taxon>Actinomycetota</taxon>
        <taxon>Actinomycetes</taxon>
        <taxon>Streptosporangiales</taxon>
        <taxon>Streptosporangiaceae</taxon>
        <taxon>Nonomuraea</taxon>
    </lineage>
</organism>
<evidence type="ECO:0000256" key="1">
    <source>
        <dbReference type="SAM" id="SignalP"/>
    </source>
</evidence>
<dbReference type="GO" id="GO:0004519">
    <property type="term" value="F:endonuclease activity"/>
    <property type="evidence" value="ECO:0007669"/>
    <property type="project" value="UniProtKB-KW"/>
</dbReference>
<dbReference type="EMBL" id="JBHMCF010000040">
    <property type="protein sequence ID" value="MFB9474742.1"/>
    <property type="molecule type" value="Genomic_DNA"/>
</dbReference>